<dbReference type="InterPro" id="IPR035093">
    <property type="entry name" value="RelE/ParE_toxin_dom_sf"/>
</dbReference>
<comment type="caution">
    <text evidence="3">The sequence shown here is derived from an EMBL/GenBank/DDBJ whole genome shotgun (WGS) entry which is preliminary data.</text>
</comment>
<organism evidence="3 4">
    <name type="scientific">Rhizobium setariae</name>
    <dbReference type="NCBI Taxonomy" id="2801340"/>
    <lineage>
        <taxon>Bacteria</taxon>
        <taxon>Pseudomonadati</taxon>
        <taxon>Pseudomonadota</taxon>
        <taxon>Alphaproteobacteria</taxon>
        <taxon>Hyphomicrobiales</taxon>
        <taxon>Rhizobiaceae</taxon>
        <taxon>Rhizobium/Agrobacterium group</taxon>
        <taxon>Rhizobium</taxon>
    </lineage>
</organism>
<evidence type="ECO:0000313" key="3">
    <source>
        <dbReference type="EMBL" id="MBL0375395.1"/>
    </source>
</evidence>
<dbReference type="RefSeq" id="WP_201663942.1">
    <property type="nucleotide sequence ID" value="NZ_JAEQNC010000023.1"/>
</dbReference>
<reference evidence="3" key="1">
    <citation type="submission" date="2021-01" db="EMBL/GenBank/DDBJ databases">
        <title>Rhizobium sp. strain KVB221 16S ribosomal RNA gene Genome sequencing and assembly.</title>
        <authorList>
            <person name="Kang M."/>
        </authorList>
    </citation>
    <scope>NUCLEOTIDE SEQUENCE</scope>
    <source>
        <strain evidence="3">KVB221</strain>
    </source>
</reference>
<dbReference type="Gene3D" id="3.30.2310.20">
    <property type="entry name" value="RelE-like"/>
    <property type="match status" value="1"/>
</dbReference>
<dbReference type="Proteomes" id="UP000633219">
    <property type="component" value="Unassembled WGS sequence"/>
</dbReference>
<dbReference type="InterPro" id="IPR007712">
    <property type="entry name" value="RelE/ParE_toxin"/>
</dbReference>
<comment type="similarity">
    <text evidence="1">Belongs to the RelE toxin family.</text>
</comment>
<sequence length="108" mass="12452">MTTKAIVPRARARQDVEEVVDYYLAQAGADMALGFVEDLQQAYALIARHPSSGSLRYAYELTIPNLRTARLKRFPYLIFYNEQPGHVDVWRVLHSSQNIPEWLQSTEQ</sequence>
<evidence type="ECO:0000256" key="2">
    <source>
        <dbReference type="ARBA" id="ARBA00022649"/>
    </source>
</evidence>
<dbReference type="PANTHER" id="PTHR33755">
    <property type="entry name" value="TOXIN PARE1-RELATED"/>
    <property type="match status" value="1"/>
</dbReference>
<evidence type="ECO:0000313" key="4">
    <source>
        <dbReference type="Proteomes" id="UP000633219"/>
    </source>
</evidence>
<protein>
    <submittedName>
        <fullName evidence="3">Type II toxin-antitoxin system RelE/ParE family toxin</fullName>
    </submittedName>
</protein>
<accession>A0A937CNE1</accession>
<keyword evidence="2" id="KW-1277">Toxin-antitoxin system</keyword>
<dbReference type="InterPro" id="IPR051803">
    <property type="entry name" value="TA_system_RelE-like_toxin"/>
</dbReference>
<name>A0A937CNE1_9HYPH</name>
<keyword evidence="4" id="KW-1185">Reference proteome</keyword>
<evidence type="ECO:0000256" key="1">
    <source>
        <dbReference type="ARBA" id="ARBA00006226"/>
    </source>
</evidence>
<dbReference type="Pfam" id="PF05016">
    <property type="entry name" value="ParE_toxin"/>
    <property type="match status" value="1"/>
</dbReference>
<dbReference type="PANTHER" id="PTHR33755:SF8">
    <property type="entry name" value="TOXIN PARE2"/>
    <property type="match status" value="1"/>
</dbReference>
<dbReference type="AlphaFoldDB" id="A0A937CNE1"/>
<dbReference type="EMBL" id="JAEQNC010000023">
    <property type="protein sequence ID" value="MBL0375395.1"/>
    <property type="molecule type" value="Genomic_DNA"/>
</dbReference>
<gene>
    <name evidence="3" type="ORF">JJB09_25620</name>
</gene>
<proteinExistence type="inferred from homology"/>